<dbReference type="EMBL" id="MFTC01000011">
    <property type="protein sequence ID" value="OGI52619.1"/>
    <property type="molecule type" value="Genomic_DNA"/>
</dbReference>
<feature type="compositionally biased region" description="Polar residues" evidence="1">
    <location>
        <begin position="49"/>
        <end position="61"/>
    </location>
</feature>
<evidence type="ECO:0000313" key="3">
    <source>
        <dbReference type="Proteomes" id="UP000179037"/>
    </source>
</evidence>
<evidence type="ECO:0000256" key="1">
    <source>
        <dbReference type="SAM" id="MobiDB-lite"/>
    </source>
</evidence>
<evidence type="ECO:0000313" key="2">
    <source>
        <dbReference type="EMBL" id="OGI52619.1"/>
    </source>
</evidence>
<comment type="caution">
    <text evidence="2">The sequence shown here is derived from an EMBL/GenBank/DDBJ whole genome shotgun (WGS) entry which is preliminary data.</text>
</comment>
<accession>A0A1F6U5N7</accession>
<protein>
    <submittedName>
        <fullName evidence="2">Uncharacterized protein</fullName>
    </submittedName>
</protein>
<proteinExistence type="predicted"/>
<dbReference type="AlphaFoldDB" id="A0A1F6U5N7"/>
<organism evidence="2 3">
    <name type="scientific">Candidatus Muproteobacteria bacterium RIFCSPLOWO2_01_FULL_60_18</name>
    <dbReference type="NCBI Taxonomy" id="1817768"/>
    <lineage>
        <taxon>Bacteria</taxon>
        <taxon>Pseudomonadati</taxon>
        <taxon>Pseudomonadota</taxon>
        <taxon>Candidatus Muproteobacteria</taxon>
    </lineage>
</organism>
<name>A0A1F6U5N7_9PROT</name>
<sequence length="97" mass="10743">MVLPDRKRKFFSQGRKGIMNTHRITAMAMAVALAGLVHPLAAEEDILTPPTNDTLQQNASEQKPEAESTVSEMDVSVHTFAQPTDKLLSEMKVYPSF</sequence>
<feature type="region of interest" description="Disordered" evidence="1">
    <location>
        <begin position="44"/>
        <end position="74"/>
    </location>
</feature>
<dbReference type="Proteomes" id="UP000179037">
    <property type="component" value="Unassembled WGS sequence"/>
</dbReference>
<reference evidence="2 3" key="1">
    <citation type="journal article" date="2016" name="Nat. Commun.">
        <title>Thousands of microbial genomes shed light on interconnected biogeochemical processes in an aquifer system.</title>
        <authorList>
            <person name="Anantharaman K."/>
            <person name="Brown C.T."/>
            <person name="Hug L.A."/>
            <person name="Sharon I."/>
            <person name="Castelle C.J."/>
            <person name="Probst A.J."/>
            <person name="Thomas B.C."/>
            <person name="Singh A."/>
            <person name="Wilkins M.J."/>
            <person name="Karaoz U."/>
            <person name="Brodie E.L."/>
            <person name="Williams K.H."/>
            <person name="Hubbard S.S."/>
            <person name="Banfield J.F."/>
        </authorList>
    </citation>
    <scope>NUCLEOTIDE SEQUENCE [LARGE SCALE GENOMIC DNA]</scope>
</reference>
<gene>
    <name evidence="2" type="ORF">A3A87_09190</name>
</gene>